<keyword evidence="1" id="KW-0472">Membrane</keyword>
<feature type="non-terminal residue" evidence="2">
    <location>
        <position position="146"/>
    </location>
</feature>
<feature type="transmembrane region" description="Helical" evidence="1">
    <location>
        <begin position="14"/>
        <end position="32"/>
    </location>
</feature>
<keyword evidence="3" id="KW-1185">Reference proteome</keyword>
<name>A0ABP0NE97_9DINO</name>
<protein>
    <submittedName>
        <fullName evidence="2">Uncharacterized protein</fullName>
    </submittedName>
</protein>
<comment type="caution">
    <text evidence="2">The sequence shown here is derived from an EMBL/GenBank/DDBJ whole genome shotgun (WGS) entry which is preliminary data.</text>
</comment>
<sequence>MVVPNVPLINPVDVASEILVTAAVLLALIFLWQYRARVMIVLTGDDKLHGSVLDFIWCCCFQCCGMCTGDWTRCLTMCTCCPRRWRRQNLVKLTGQMLGMSTYTVELRNIVVGDLPFDGRGDVYLAVECAVNPAMMTCVAEDRQAK</sequence>
<proteinExistence type="predicted"/>
<keyword evidence="1" id="KW-1133">Transmembrane helix</keyword>
<accession>A0ABP0NE97</accession>
<gene>
    <name evidence="2" type="ORF">SCF082_LOCUS32336</name>
</gene>
<organism evidence="2 3">
    <name type="scientific">Durusdinium trenchii</name>
    <dbReference type="NCBI Taxonomy" id="1381693"/>
    <lineage>
        <taxon>Eukaryota</taxon>
        <taxon>Sar</taxon>
        <taxon>Alveolata</taxon>
        <taxon>Dinophyceae</taxon>
        <taxon>Suessiales</taxon>
        <taxon>Symbiodiniaceae</taxon>
        <taxon>Durusdinium</taxon>
    </lineage>
</organism>
<reference evidence="2 3" key="1">
    <citation type="submission" date="2024-02" db="EMBL/GenBank/DDBJ databases">
        <authorList>
            <person name="Chen Y."/>
            <person name="Shah S."/>
            <person name="Dougan E. K."/>
            <person name="Thang M."/>
            <person name="Chan C."/>
        </authorList>
    </citation>
    <scope>NUCLEOTIDE SEQUENCE [LARGE SCALE GENOMIC DNA]</scope>
</reference>
<evidence type="ECO:0000313" key="2">
    <source>
        <dbReference type="EMBL" id="CAK9061874.1"/>
    </source>
</evidence>
<keyword evidence="1" id="KW-0812">Transmembrane</keyword>
<evidence type="ECO:0000256" key="1">
    <source>
        <dbReference type="SAM" id="Phobius"/>
    </source>
</evidence>
<dbReference type="Proteomes" id="UP001642464">
    <property type="component" value="Unassembled WGS sequence"/>
</dbReference>
<evidence type="ECO:0000313" key="3">
    <source>
        <dbReference type="Proteomes" id="UP001642464"/>
    </source>
</evidence>
<dbReference type="EMBL" id="CAXAMM010027947">
    <property type="protein sequence ID" value="CAK9061874.1"/>
    <property type="molecule type" value="Genomic_DNA"/>
</dbReference>